<proteinExistence type="inferred from homology"/>
<evidence type="ECO:0000256" key="5">
    <source>
        <dbReference type="ARBA" id="ARBA00022737"/>
    </source>
</evidence>
<dbReference type="InterPro" id="IPR001242">
    <property type="entry name" value="Condensation_dom"/>
</dbReference>
<dbReference type="SUPFAM" id="SSF56801">
    <property type="entry name" value="Acetyl-CoA synthetase-like"/>
    <property type="match status" value="3"/>
</dbReference>
<name>A0AAD0RT56_9NEIS</name>
<evidence type="ECO:0000256" key="1">
    <source>
        <dbReference type="ARBA" id="ARBA00001957"/>
    </source>
</evidence>
<dbReference type="InterPro" id="IPR025110">
    <property type="entry name" value="AMP-bd_C"/>
</dbReference>
<keyword evidence="8" id="KW-1185">Reference proteome</keyword>
<dbReference type="GO" id="GO:0044550">
    <property type="term" value="P:secondary metabolite biosynthetic process"/>
    <property type="evidence" value="ECO:0007669"/>
    <property type="project" value="UniProtKB-ARBA"/>
</dbReference>
<dbReference type="FunFam" id="1.10.1200.10:FF:000005">
    <property type="entry name" value="Nonribosomal peptide synthetase 1"/>
    <property type="match status" value="2"/>
</dbReference>
<feature type="domain" description="Carrier" evidence="6">
    <location>
        <begin position="560"/>
        <end position="634"/>
    </location>
</feature>
<dbReference type="Pfam" id="PF00668">
    <property type="entry name" value="Condensation"/>
    <property type="match status" value="3"/>
</dbReference>
<dbReference type="GO" id="GO:0031177">
    <property type="term" value="F:phosphopantetheine binding"/>
    <property type="evidence" value="ECO:0007669"/>
    <property type="project" value="InterPro"/>
</dbReference>
<dbReference type="Gene3D" id="2.30.38.10">
    <property type="entry name" value="Luciferase, Domain 3"/>
    <property type="match status" value="3"/>
</dbReference>
<dbReference type="NCBIfam" id="NF003417">
    <property type="entry name" value="PRK04813.1"/>
    <property type="match status" value="3"/>
</dbReference>
<reference evidence="7 8" key="1">
    <citation type="submission" date="2018-08" db="EMBL/GenBank/DDBJ databases">
        <title>Complete genome sequence of JP2-74.</title>
        <authorList>
            <person name="Wu L."/>
        </authorList>
    </citation>
    <scope>NUCLEOTIDE SEQUENCE [LARGE SCALE GENOMIC DNA]</scope>
    <source>
        <strain evidence="7 8">JP2-74</strain>
    </source>
</reference>
<accession>A0AAD0RT56</accession>
<dbReference type="PROSITE" id="PS00455">
    <property type="entry name" value="AMP_BINDING"/>
    <property type="match status" value="3"/>
</dbReference>
<feature type="domain" description="Carrier" evidence="6">
    <location>
        <begin position="1609"/>
        <end position="1683"/>
    </location>
</feature>
<dbReference type="PANTHER" id="PTHR45527:SF1">
    <property type="entry name" value="FATTY ACID SYNTHASE"/>
    <property type="match status" value="1"/>
</dbReference>
<dbReference type="CDD" id="cd17652">
    <property type="entry name" value="A_NRPS_CmdD_like"/>
    <property type="match status" value="1"/>
</dbReference>
<dbReference type="Gene3D" id="1.10.1200.10">
    <property type="entry name" value="ACP-like"/>
    <property type="match status" value="3"/>
</dbReference>
<dbReference type="SUPFAM" id="SSF52777">
    <property type="entry name" value="CoA-dependent acyltransferases"/>
    <property type="match status" value="6"/>
</dbReference>
<dbReference type="InterPro" id="IPR045851">
    <property type="entry name" value="AMP-bd_C_sf"/>
</dbReference>
<dbReference type="SMART" id="SM00823">
    <property type="entry name" value="PKS_PP"/>
    <property type="match status" value="3"/>
</dbReference>
<dbReference type="InterPro" id="IPR020806">
    <property type="entry name" value="PKS_PP-bd"/>
</dbReference>
<dbReference type="InterPro" id="IPR006162">
    <property type="entry name" value="Ppantetheine_attach_site"/>
</dbReference>
<evidence type="ECO:0000256" key="3">
    <source>
        <dbReference type="ARBA" id="ARBA00022450"/>
    </source>
</evidence>
<dbReference type="Gene3D" id="3.40.50.980">
    <property type="match status" value="6"/>
</dbReference>
<comment type="similarity">
    <text evidence="2">Belongs to the ATP-dependent AMP-binding enzyme family.</text>
</comment>
<dbReference type="InterPro" id="IPR000873">
    <property type="entry name" value="AMP-dep_synth/lig_dom"/>
</dbReference>
<dbReference type="CDD" id="cd17646">
    <property type="entry name" value="A_NRPS_AB3403-like"/>
    <property type="match status" value="1"/>
</dbReference>
<dbReference type="NCBIfam" id="TIGR01733">
    <property type="entry name" value="AA-adenyl-dom"/>
    <property type="match status" value="3"/>
</dbReference>
<dbReference type="Proteomes" id="UP000259465">
    <property type="component" value="Chromosome"/>
</dbReference>
<dbReference type="FunFam" id="3.30.300.30:FF:000010">
    <property type="entry name" value="Enterobactin synthetase component F"/>
    <property type="match status" value="3"/>
</dbReference>
<gene>
    <name evidence="7" type="ORF">D1345_12405</name>
</gene>
<keyword evidence="5" id="KW-0677">Repeat</keyword>
<dbReference type="InterPro" id="IPR036736">
    <property type="entry name" value="ACP-like_sf"/>
</dbReference>
<dbReference type="GO" id="GO:0003824">
    <property type="term" value="F:catalytic activity"/>
    <property type="evidence" value="ECO:0007669"/>
    <property type="project" value="InterPro"/>
</dbReference>
<dbReference type="PROSITE" id="PS00012">
    <property type="entry name" value="PHOSPHOPANTETHEINE"/>
    <property type="match status" value="2"/>
</dbReference>
<dbReference type="SUPFAM" id="SSF47336">
    <property type="entry name" value="ACP-like"/>
    <property type="match status" value="3"/>
</dbReference>
<keyword evidence="4" id="KW-0597">Phosphoprotein</keyword>
<evidence type="ECO:0000313" key="8">
    <source>
        <dbReference type="Proteomes" id="UP000259465"/>
    </source>
</evidence>
<dbReference type="CDD" id="cd19534">
    <property type="entry name" value="E_NRPS"/>
    <property type="match status" value="1"/>
</dbReference>
<evidence type="ECO:0000313" key="7">
    <source>
        <dbReference type="EMBL" id="AXT46950.1"/>
    </source>
</evidence>
<dbReference type="Gene3D" id="3.30.300.30">
    <property type="match status" value="3"/>
</dbReference>
<dbReference type="GO" id="GO:0005737">
    <property type="term" value="C:cytoplasm"/>
    <property type="evidence" value="ECO:0007669"/>
    <property type="project" value="TreeGrafter"/>
</dbReference>
<sequence>MRRRARRGPSTAIPLHTEKIAGRPRMRGRLRPHACTASHPRCDMNDNAVFPSRNPHTAAASAETFAALFARSAADHPDAIALQHGARTLSYRELDDQANRLAHYLRELGIDRETPVGLCLDRSPEQIIAMLAIFKAGGAYLPLDPDYPRERLAYILNDAMPAALLTRAALTEQLPVHWARVVELDTEQPMWQAQPEQALPLLDSPDQLAYLIYTSGSTGQPKGVAVTHRGIGALARAQSRRFDISPGARVLQFASSSFDAAFSEVAMTLLSGACLVTAPAAELTPGAALTDLLARQKISHLTLPPSALALMPDGGIPPHCGLIVAGEACPAAQVRRWSAGRTMLNAYGPTEATVCATMSGQMRDDEPADIGAPLPGVQVYVLDDALRPLPPGVEGELYLAGGGLARGYLGRPALSAERFVANPFGPAGSRLYRSGDLARLRADGSLDYLGRTDEQLKLRGYRIEPGEIEHLLTQQAGVSQAVVRLREDLPGIKQLVAYVVSRAGLQADGAALRAALAELLPDYMVPAAVVPLERLPLTPNGKVDKQALPAPDFDDADAGEARNWLEKTLAKLYAEVLGVSRAGLGQGFFDLGGDSISAILLVSRARAHGLQFSPQDVFDHPSIERLALRVRPVEPDAAAGELPPVSAADLESIRARYPAVSAVLPLSPLQRGLLFHLLYDEGQSDVYLIQMGFQLDGPLEADKLRAAAEGLLQRHHHLRAAFSADGLEQPAQIVLERVETPWRELDLSAYQADEQLRVLERLRADDYAAGVDPAQAPLLRFTLTKLDAERHQLLWSFHHLLFDGWSVPVLLRELFALYRGDELPPAIPYRDYLAWLHVRDRDAAKRQWINHLAELEQPTRLAPSAQKSRQLPRNHNVTADPAVYAMLERLARRQGLTLNTLLQAAWAILLARLTSADDVVFGVTVSGRPPELPGVERMVGLLINTVPLRLRLQPEETLTALLQRLQAQQAALIEHQHLSLAEIQQAAGLGDLFDTLLVFENYPIADDDRRVDDALSIGYLGGQGVDTSHYPLSLCAVPGPELELRFGYRPDLFSADAVDGIARQLLELLRLIAEQPELPLSRLQPATPAQQDALAAWNRTDAPLPAATLTQLLERQAELSPDAEALRFDEVALSYRQLHQRANRLARRLRADGVGPETLVAVALPRSVDLVVALLAVLKAGGAYLPLDLDYPAERLAFMLADAQPAVVLSRSELLAGLPVERALCLDLIDDALETLSDAPLDLHDDDRHPAYVIYTSGSTGRPKGAVNSHRAIVNRLLWMQHAYPLADDDVVLQKTPSSFDVSVWEFFWPLLAGASLLLARPDGHRDPAYLAELIRRRGVTTLHFVPSMLDAFLLEPASAGCASLRRVLCSGEALPAPLLARAAQTLPCPLHNLYGPTEAAVDVTAWTCDPARDSRSVPIGRPIWNTQLFVLDSMLRPLPPGIPGELYLGGVGLARGYLRRPALTAERFVAHPFAVGERLYRTGDRVVRREDGALEYLGRLDHQVKLRGLRIELGEIEAALLDQPGVAQAVALIREDAPGQRRLVAYVVPAAGIESDVARWRDAMAARLPDYMVPAAWVALDALPLTPNGKLDRRALPAPELTLAEHREPVTEKEKLLAEAFAQTLGLERVGLDDSFFNLGGDSISSIQLVSLARKRGLSLTPRQVFEQRSVRGLALVATEASAPAAEARADAPLLRLEPAEIERLSRRHPGLAELLPLTPLQQGLLFHALYDHSAANPYVVQMRIELDGALDAAALRRAGEGLLRRHPHLLASFIHHDTLQPMQALSLDGAAPWREADLSALSRDDARARLEDIQTADHGESMPPDRGPLLRFTLIRLAPERHLLLWTFHHLLLDGWSLPVLLEELFALYRQGEAAALPPAPAYRDYLRWLSGRDRDAARQAWSEYLRGVDEPTLVAPGLPAAERRPDLHTAALSTELSAALAAQARRRGLTLNTLAQAAWGLLLARLTGRDDLLFGITVSGRTAPLEDIERLPGLLINTVPLRLKLEPSTTLAGFLDDLQSRQAAMMEHQHLGLGDIRQLTDMEELFDTLMVFENYPQLDALRQSRAGDGLSVRPVEGLGGDVSHYPLGLCVVPGERLELRLGCRADAFPPTAAERLLASLSRLFQALAGDLELPLASLRWLDETESRQQDGWNATARATPSATLPELFRRQAELTPDAVAVCAGDLRLSYRQLDRQSNALAHRLRAAGVTVETPVALWLQRGPLLPVAILGVLKAGGCYIPLHTAQPEERRAWTLTQSRAALLLADEAPAPAMLPPGLPVLRIDGPSDSAERPPRLELTPDALAYVMYTSGSTGVPKGIAISHANVRDLALDRRWEGASQSKVLLHSPHAFDAATYELWAPLLHGGQATLAPPWDNDIDSLADVLQRESVSAAFLTTALFNLLAEERPDCFASLRTLWTGGESASLRAFQRVRERYPQLELVHVYGPTETTTFATCYPLPRDQTLAAPLPIGAPMDNTRAYVLDSALRPLPAGAPGELYLAGSGLARGYLNQPALSAERFVANPFGPAGSRLYRSGDRARWRADGQLEFLGRADQQIKLRGFRIELGEIEARLREHPAVSQARAVLRETDGAPRQLLAYVALHPGADIDPSTLRQALAAQLPDYMVPAAVVALNALPLTPNGKLDHRALPAPELQAGGDRRPPRSDAERILAGLYAELLGLDEVGLDDGFFDLGGDSIASILLVSRARRQGLLLSPREVFLHPRVEALAAVARPVAAIAAEDTAEGPLPATPIIRWWLERGGPQGGFYQSMLLQTPAGLEQAHLAKALQALLDKHDALRMRLDADGGLSVPPVGSTSAQDCLRRIAADAHLEIPPADIAAAARQLDPAAGAMLRALWLDAGPDAPGRLWLGIHHLAVDGVSWRILLPDLASAWRDVQAGRPIQLDPVATSFRRWALLLNEDAVRAARAAETPMWAAIQSQPDPLLSPCPLDPALDTAGASRRLSVGLPATVTTELLTRVPALFHAGINDVLLTGFALAVARWRQDQGRSDGTVVRLELEGHGREELGEHCDLSRTVGWFTSLFPVCLDPGVSAAAALDDAAVLGDALKRVKEQLRALPDRGLGYGLLRYLNPETAARLSGAPPAQLGFNYLGRFATPARGDWMPAPEAAGLDGNSDPSVPQSHAIELNAATHDGPDGPELVATWLWAGRLFDRQEIERLAEDWFDALRALARLGHAPDVGGSTPSDHPLAGGLSQEEIDLIEAGF</sequence>
<dbReference type="GO" id="GO:0043041">
    <property type="term" value="P:amino acid activation for nonribosomal peptide biosynthetic process"/>
    <property type="evidence" value="ECO:0007669"/>
    <property type="project" value="TreeGrafter"/>
</dbReference>
<dbReference type="Gene3D" id="3.30.559.10">
    <property type="entry name" value="Chloramphenicol acetyltransferase-like domain"/>
    <property type="match status" value="3"/>
</dbReference>
<evidence type="ECO:0000256" key="4">
    <source>
        <dbReference type="ARBA" id="ARBA00022553"/>
    </source>
</evidence>
<dbReference type="CDD" id="cd19543">
    <property type="entry name" value="DCL_NRPS"/>
    <property type="match status" value="2"/>
</dbReference>
<protein>
    <submittedName>
        <fullName evidence="7">Amino acid adenylation domain-containing protein</fullName>
    </submittedName>
</protein>
<dbReference type="FunFam" id="2.30.38.10:FF:000001">
    <property type="entry name" value="Non-ribosomal peptide synthetase PvdI"/>
    <property type="match status" value="3"/>
</dbReference>
<dbReference type="Pfam" id="PF00501">
    <property type="entry name" value="AMP-binding"/>
    <property type="match status" value="3"/>
</dbReference>
<dbReference type="KEGG" id="crz:D1345_12405"/>
<dbReference type="InterPro" id="IPR010060">
    <property type="entry name" value="NRPS_synth"/>
</dbReference>
<dbReference type="Pfam" id="PF00550">
    <property type="entry name" value="PP-binding"/>
    <property type="match status" value="3"/>
</dbReference>
<dbReference type="InterPro" id="IPR009081">
    <property type="entry name" value="PP-bd_ACP"/>
</dbReference>
<keyword evidence="3" id="KW-0596">Phosphopantetheine</keyword>
<dbReference type="InterPro" id="IPR023213">
    <property type="entry name" value="CAT-like_dom_sf"/>
</dbReference>
<dbReference type="FunFam" id="3.40.50.12780:FF:000012">
    <property type="entry name" value="Non-ribosomal peptide synthetase"/>
    <property type="match status" value="2"/>
</dbReference>
<dbReference type="FunFam" id="3.40.50.980:FF:000002">
    <property type="entry name" value="Enterobactin synthetase component F"/>
    <property type="match status" value="1"/>
</dbReference>
<comment type="cofactor">
    <cofactor evidence="1">
        <name>pantetheine 4'-phosphate</name>
        <dbReference type="ChEBI" id="CHEBI:47942"/>
    </cofactor>
</comment>
<evidence type="ECO:0000256" key="2">
    <source>
        <dbReference type="ARBA" id="ARBA00006432"/>
    </source>
</evidence>
<dbReference type="Gene3D" id="3.30.559.30">
    <property type="entry name" value="Nonribosomal peptide synthetase, condensation domain"/>
    <property type="match status" value="3"/>
</dbReference>
<dbReference type="InterPro" id="IPR010071">
    <property type="entry name" value="AA_adenyl_dom"/>
</dbReference>
<dbReference type="InterPro" id="IPR020845">
    <property type="entry name" value="AMP-binding_CS"/>
</dbReference>
<dbReference type="PANTHER" id="PTHR45527">
    <property type="entry name" value="NONRIBOSOMAL PEPTIDE SYNTHETASE"/>
    <property type="match status" value="1"/>
</dbReference>
<evidence type="ECO:0000259" key="6">
    <source>
        <dbReference type="PROSITE" id="PS50075"/>
    </source>
</evidence>
<dbReference type="EMBL" id="CP031968">
    <property type="protein sequence ID" value="AXT46950.1"/>
    <property type="molecule type" value="Genomic_DNA"/>
</dbReference>
<dbReference type="CDD" id="cd12117">
    <property type="entry name" value="A_NRPS_Srf_like"/>
    <property type="match status" value="1"/>
</dbReference>
<feature type="domain" description="Carrier" evidence="6">
    <location>
        <begin position="2665"/>
        <end position="2739"/>
    </location>
</feature>
<dbReference type="PROSITE" id="PS50075">
    <property type="entry name" value="CARRIER"/>
    <property type="match status" value="3"/>
</dbReference>
<dbReference type="NCBIfam" id="TIGR01720">
    <property type="entry name" value="NRPS-para261"/>
    <property type="match status" value="1"/>
</dbReference>
<organism evidence="7 8">
    <name type="scientific">Chromobacterium rhizoryzae</name>
    <dbReference type="NCBI Taxonomy" id="1778675"/>
    <lineage>
        <taxon>Bacteria</taxon>
        <taxon>Pseudomonadati</taxon>
        <taxon>Pseudomonadota</taxon>
        <taxon>Betaproteobacteria</taxon>
        <taxon>Neisseriales</taxon>
        <taxon>Chromobacteriaceae</taxon>
        <taxon>Chromobacterium</taxon>
    </lineage>
</organism>
<dbReference type="Pfam" id="PF13193">
    <property type="entry name" value="AMP-binding_C"/>
    <property type="match status" value="3"/>
</dbReference>
<dbReference type="FunFam" id="3.40.50.980:FF:000001">
    <property type="entry name" value="Non-ribosomal peptide synthetase"/>
    <property type="match status" value="2"/>
</dbReference>